<gene>
    <name evidence="1" type="ORF">QQ055_08350</name>
</gene>
<evidence type="ECO:0000313" key="2">
    <source>
        <dbReference type="Proteomes" id="UP001230986"/>
    </source>
</evidence>
<sequence length="77" mass="8525">MKTSIEELTREALQLPPRQRVALAGFLLEIDQSSGDPGVDEVWENEIQARIKAVDSGSVTGIPHDDVIREADNRLNL</sequence>
<dbReference type="EMBL" id="JASVEJ010000031">
    <property type="protein sequence ID" value="MDL5057467.1"/>
    <property type="molecule type" value="Genomic_DNA"/>
</dbReference>
<reference evidence="1 2" key="1">
    <citation type="submission" date="2023-06" db="EMBL/GenBank/DDBJ databases">
        <title>Whole genome sequence of Oscillatoria calcuttensis NRMC-F 0142.</title>
        <authorList>
            <person name="Shakena Fathima T."/>
            <person name="Muralitharan G."/>
            <person name="Thajuddin N."/>
        </authorList>
    </citation>
    <scope>NUCLEOTIDE SEQUENCE [LARGE SCALE GENOMIC DNA]</scope>
    <source>
        <strain evidence="1 2">NRMC-F 0142</strain>
    </source>
</reference>
<protein>
    <submittedName>
        <fullName evidence="1">Addiction module protein</fullName>
    </submittedName>
</protein>
<name>A0ABT7M0W1_9CYAN</name>
<proteinExistence type="predicted"/>
<dbReference type="Pfam" id="PF09720">
    <property type="entry name" value="Unstab_antitox"/>
    <property type="match status" value="1"/>
</dbReference>
<organism evidence="1 2">
    <name type="scientific">Geitlerinema calcuttense NRMC-F 0142</name>
    <dbReference type="NCBI Taxonomy" id="2922238"/>
    <lineage>
        <taxon>Bacteria</taxon>
        <taxon>Bacillati</taxon>
        <taxon>Cyanobacteriota</taxon>
        <taxon>Cyanophyceae</taxon>
        <taxon>Geitlerinematales</taxon>
        <taxon>Geitlerinemataceae</taxon>
        <taxon>Geitlerinema</taxon>
    </lineage>
</organism>
<comment type="caution">
    <text evidence="1">The sequence shown here is derived from an EMBL/GenBank/DDBJ whole genome shotgun (WGS) entry which is preliminary data.</text>
</comment>
<evidence type="ECO:0000313" key="1">
    <source>
        <dbReference type="EMBL" id="MDL5057467.1"/>
    </source>
</evidence>
<accession>A0ABT7M0W1</accession>
<dbReference type="Proteomes" id="UP001230986">
    <property type="component" value="Unassembled WGS sequence"/>
</dbReference>
<dbReference type="InterPro" id="IPR013406">
    <property type="entry name" value="CHP02574_addiction_mod"/>
</dbReference>
<keyword evidence="2" id="KW-1185">Reference proteome</keyword>
<dbReference type="RefSeq" id="WP_285964261.1">
    <property type="nucleotide sequence ID" value="NZ_JASVEJ010000031.1"/>
</dbReference>